<dbReference type="InterPro" id="IPR014973">
    <property type="entry name" value="DUF1835"/>
</dbReference>
<reference evidence="3" key="1">
    <citation type="submission" date="2023-05" db="EMBL/GenBank/DDBJ databases">
        <title>Comparative genomics of Bacillaceae isolates and their secondary metabolite potential.</title>
        <authorList>
            <person name="Song L."/>
            <person name="Nielsen L.J."/>
            <person name="Mohite O."/>
            <person name="Xu X."/>
            <person name="Weber T."/>
            <person name="Kovacs A.T."/>
        </authorList>
    </citation>
    <scope>NUCLEOTIDE SEQUENCE</scope>
    <source>
        <strain evidence="3">LY1</strain>
    </source>
</reference>
<feature type="domain" description="DUF1835" evidence="1">
    <location>
        <begin position="106"/>
        <end position="222"/>
    </location>
</feature>
<dbReference type="AlphaFoldDB" id="A0AAX3X3X7"/>
<feature type="domain" description="DUF3658" evidence="2">
    <location>
        <begin position="247"/>
        <end position="357"/>
    </location>
</feature>
<dbReference type="InterPro" id="IPR022123">
    <property type="entry name" value="DUF3658"/>
</dbReference>
<proteinExistence type="predicted"/>
<name>A0AAX3X3X7_9BACI</name>
<organism evidence="3 4">
    <name type="scientific">Lysinibacillus pakistanensis</name>
    <dbReference type="NCBI Taxonomy" id="759811"/>
    <lineage>
        <taxon>Bacteria</taxon>
        <taxon>Bacillati</taxon>
        <taxon>Bacillota</taxon>
        <taxon>Bacilli</taxon>
        <taxon>Bacillales</taxon>
        <taxon>Bacillaceae</taxon>
        <taxon>Lysinibacillus</taxon>
    </lineage>
</organism>
<dbReference type="RefSeq" id="WP_283871762.1">
    <property type="nucleotide sequence ID" value="NZ_CP126101.1"/>
</dbReference>
<dbReference type="Proteomes" id="UP001178322">
    <property type="component" value="Chromosome"/>
</dbReference>
<evidence type="ECO:0000259" key="1">
    <source>
        <dbReference type="Pfam" id="PF08874"/>
    </source>
</evidence>
<evidence type="ECO:0000313" key="4">
    <source>
        <dbReference type="Proteomes" id="UP001178322"/>
    </source>
</evidence>
<gene>
    <name evidence="3" type="ORF">QNH24_09365</name>
</gene>
<sequence length="363" mass="42418">MKVKVHFPSVYFLIEPNIVAVYKIKSLEYVNLTDVINIGEWEAYELQHSHQFEVFNHDKSRPSENPWSFYLEQEELYTIVEIINGAIQQQRSGSHYESITPSSQMVHIACSESAAGSLRVALAPQRHIIAFPDDLSIGPVCQLEAKLGQVFRKEWLFENINNEQDDHVEFNKFVNTLREIDDIPIHIPIYIWVGNNANEQCLLRFFLYLLNDKANEIYLMQTSEHNKYGYTGHLSSLQLSQLFMNSENKPLTVQERLSLQKEWKHLSQTRNVLRRWVNGEIISVSEDYFDALIINTITKLHKEQTMKDFIKTGIVIAELISQMDECPNLFYLEYRIRFLVYNGVLALKGIPKSMRHYSVKLRD</sequence>
<protein>
    <submittedName>
        <fullName evidence="3">DUF1835 domain-containing protein</fullName>
    </submittedName>
</protein>
<evidence type="ECO:0000259" key="2">
    <source>
        <dbReference type="Pfam" id="PF12395"/>
    </source>
</evidence>
<evidence type="ECO:0000313" key="3">
    <source>
        <dbReference type="EMBL" id="WHY53422.1"/>
    </source>
</evidence>
<accession>A0AAX3X3X7</accession>
<dbReference type="Pfam" id="PF12395">
    <property type="entry name" value="DUF3658"/>
    <property type="match status" value="1"/>
</dbReference>
<dbReference type="EMBL" id="CP126101">
    <property type="protein sequence ID" value="WHY53422.1"/>
    <property type="molecule type" value="Genomic_DNA"/>
</dbReference>
<dbReference type="Pfam" id="PF08874">
    <property type="entry name" value="DUF1835"/>
    <property type="match status" value="1"/>
</dbReference>